<accession>A0ACB8BIH6</accession>
<dbReference type="Proteomes" id="UP000790709">
    <property type="component" value="Unassembled WGS sequence"/>
</dbReference>
<comment type="caution">
    <text evidence="1">The sequence shown here is derived from an EMBL/GenBank/DDBJ whole genome shotgun (WGS) entry which is preliminary data.</text>
</comment>
<evidence type="ECO:0000313" key="1">
    <source>
        <dbReference type="EMBL" id="KAH7924338.1"/>
    </source>
</evidence>
<evidence type="ECO:0000313" key="2">
    <source>
        <dbReference type="Proteomes" id="UP000790709"/>
    </source>
</evidence>
<reference evidence="1" key="1">
    <citation type="journal article" date="2021" name="New Phytol.">
        <title>Evolutionary innovations through gain and loss of genes in the ectomycorrhizal Boletales.</title>
        <authorList>
            <person name="Wu G."/>
            <person name="Miyauchi S."/>
            <person name="Morin E."/>
            <person name="Kuo A."/>
            <person name="Drula E."/>
            <person name="Varga T."/>
            <person name="Kohler A."/>
            <person name="Feng B."/>
            <person name="Cao Y."/>
            <person name="Lipzen A."/>
            <person name="Daum C."/>
            <person name="Hundley H."/>
            <person name="Pangilinan J."/>
            <person name="Johnson J."/>
            <person name="Barry K."/>
            <person name="LaButti K."/>
            <person name="Ng V."/>
            <person name="Ahrendt S."/>
            <person name="Min B."/>
            <person name="Choi I.G."/>
            <person name="Park H."/>
            <person name="Plett J.M."/>
            <person name="Magnuson J."/>
            <person name="Spatafora J.W."/>
            <person name="Nagy L.G."/>
            <person name="Henrissat B."/>
            <person name="Grigoriev I.V."/>
            <person name="Yang Z.L."/>
            <person name="Xu J."/>
            <person name="Martin F.M."/>
        </authorList>
    </citation>
    <scope>NUCLEOTIDE SEQUENCE</scope>
    <source>
        <strain evidence="1">KUC20120723A-06</strain>
    </source>
</reference>
<sequence length="86" mass="9640">MPWLSYGLQMPLTTDILFIGDILSVLVHGISLALFLHMNTCYHRDDMSSKYRSSFAPYVSFLVSFGTIYVDNSDYPGGPVAYPEPV</sequence>
<protein>
    <submittedName>
        <fullName evidence="1">Uncharacterized protein</fullName>
    </submittedName>
</protein>
<keyword evidence="2" id="KW-1185">Reference proteome</keyword>
<gene>
    <name evidence="1" type="ORF">BV22DRAFT_515646</name>
</gene>
<organism evidence="1 2">
    <name type="scientific">Leucogyrophana mollusca</name>
    <dbReference type="NCBI Taxonomy" id="85980"/>
    <lineage>
        <taxon>Eukaryota</taxon>
        <taxon>Fungi</taxon>
        <taxon>Dikarya</taxon>
        <taxon>Basidiomycota</taxon>
        <taxon>Agaricomycotina</taxon>
        <taxon>Agaricomycetes</taxon>
        <taxon>Agaricomycetidae</taxon>
        <taxon>Boletales</taxon>
        <taxon>Boletales incertae sedis</taxon>
        <taxon>Leucogyrophana</taxon>
    </lineage>
</organism>
<dbReference type="EMBL" id="MU266427">
    <property type="protein sequence ID" value="KAH7924338.1"/>
    <property type="molecule type" value="Genomic_DNA"/>
</dbReference>
<name>A0ACB8BIH6_9AGAM</name>
<proteinExistence type="predicted"/>